<reference evidence="4" key="1">
    <citation type="journal article" date="2019" name="Int. J. Syst. Evol. Microbiol.">
        <title>The Global Catalogue of Microorganisms (GCM) 10K type strain sequencing project: providing services to taxonomists for standard genome sequencing and annotation.</title>
        <authorList>
            <consortium name="The Broad Institute Genomics Platform"/>
            <consortium name="The Broad Institute Genome Sequencing Center for Infectious Disease"/>
            <person name="Wu L."/>
            <person name="Ma J."/>
        </authorList>
    </citation>
    <scope>NUCLEOTIDE SEQUENCE [LARGE SCALE GENOMIC DNA]</scope>
    <source>
        <strain evidence="4">CGMCC 4.1437</strain>
    </source>
</reference>
<feature type="compositionally biased region" description="Low complexity" evidence="1">
    <location>
        <begin position="228"/>
        <end position="250"/>
    </location>
</feature>
<organism evidence="3 4">
    <name type="scientific">Kitasatospora misakiensis</name>
    <dbReference type="NCBI Taxonomy" id="67330"/>
    <lineage>
        <taxon>Bacteria</taxon>
        <taxon>Bacillati</taxon>
        <taxon>Actinomycetota</taxon>
        <taxon>Actinomycetes</taxon>
        <taxon>Kitasatosporales</taxon>
        <taxon>Streptomycetaceae</taxon>
        <taxon>Kitasatospora</taxon>
    </lineage>
</organism>
<keyword evidence="2" id="KW-0812">Transmembrane</keyword>
<keyword evidence="4" id="KW-1185">Reference proteome</keyword>
<feature type="compositionally biased region" description="Polar residues" evidence="1">
    <location>
        <begin position="1"/>
        <end position="12"/>
    </location>
</feature>
<keyword evidence="2" id="KW-0472">Membrane</keyword>
<dbReference type="RefSeq" id="WP_380225271.1">
    <property type="nucleotide sequence ID" value="NZ_JBHSOF010000011.1"/>
</dbReference>
<feature type="region of interest" description="Disordered" evidence="1">
    <location>
        <begin position="218"/>
        <end position="250"/>
    </location>
</feature>
<feature type="region of interest" description="Disordered" evidence="1">
    <location>
        <begin position="1"/>
        <end position="186"/>
    </location>
</feature>
<evidence type="ECO:0000256" key="1">
    <source>
        <dbReference type="SAM" id="MobiDB-lite"/>
    </source>
</evidence>
<dbReference type="Proteomes" id="UP001595975">
    <property type="component" value="Unassembled WGS sequence"/>
</dbReference>
<accession>A0ABW0X1D5</accession>
<evidence type="ECO:0000313" key="4">
    <source>
        <dbReference type="Proteomes" id="UP001595975"/>
    </source>
</evidence>
<evidence type="ECO:0000313" key="3">
    <source>
        <dbReference type="EMBL" id="MFC5663603.1"/>
    </source>
</evidence>
<feature type="compositionally biased region" description="Low complexity" evidence="1">
    <location>
        <begin position="105"/>
        <end position="120"/>
    </location>
</feature>
<protein>
    <submittedName>
        <fullName evidence="3">Uncharacterized protein</fullName>
    </submittedName>
</protein>
<evidence type="ECO:0000256" key="2">
    <source>
        <dbReference type="SAM" id="Phobius"/>
    </source>
</evidence>
<dbReference type="EMBL" id="JBHSOF010000011">
    <property type="protein sequence ID" value="MFC5663603.1"/>
    <property type="molecule type" value="Genomic_DNA"/>
</dbReference>
<comment type="caution">
    <text evidence="3">The sequence shown here is derived from an EMBL/GenBank/DDBJ whole genome shotgun (WGS) entry which is preliminary data.</text>
</comment>
<gene>
    <name evidence="3" type="ORF">ACFP3U_11495</name>
</gene>
<keyword evidence="2" id="KW-1133">Transmembrane helix</keyword>
<feature type="transmembrane region" description="Helical" evidence="2">
    <location>
        <begin position="194"/>
        <end position="214"/>
    </location>
</feature>
<proteinExistence type="predicted"/>
<feature type="compositionally biased region" description="Low complexity" evidence="1">
    <location>
        <begin position="75"/>
        <end position="87"/>
    </location>
</feature>
<name>A0ABW0X1D5_9ACTN</name>
<sequence length="401" mass="40312">MSQRRSYPNSGDFNLDDLFRPEPGQPQGQQPAPQQGQQPVQQPVQQPGAHPGQPQGQPYGGQQAAPYPGGPAGPHPGQAPGQQAGQPSGHPDYLGDSALPTQAIPAQPGGAASAWGGAPQPGHPADPAQATQYLPPYPGADPQAAGGWQPAQQGYGDRPAPGFQGYPPAGGDHPGEVQTWRDGGRGGRGSDNKLIIGGVVAGCVAAAVLVAVVVNGGDEKSGAEKKAAPAVTGSGTTAATAQGAAPTTATVNPEVKAQAQALSDLLGTANDSRQAVIGAVASVQKCEKLPESQQALTAAAGQRRDLQSKLSGLKTDKLPGGPQLVEQLNAAWAASATADDEYAAWAGDAQGGCDPKKNDNQHYKNAVAASGTATTAKKQAAGLWNTVAGQTALPTRTDGDL</sequence>
<feature type="compositionally biased region" description="Basic and acidic residues" evidence="1">
    <location>
        <begin position="218"/>
        <end position="227"/>
    </location>
</feature>
<feature type="compositionally biased region" description="Low complexity" evidence="1">
    <location>
        <begin position="25"/>
        <end position="67"/>
    </location>
</feature>
<feature type="compositionally biased region" description="Low complexity" evidence="1">
    <location>
        <begin position="140"/>
        <end position="154"/>
    </location>
</feature>